<proteinExistence type="predicted"/>
<dbReference type="AlphaFoldDB" id="A0A3S5CNP4"/>
<organism evidence="1 2">
    <name type="scientific">Protopolystoma xenopodis</name>
    <dbReference type="NCBI Taxonomy" id="117903"/>
    <lineage>
        <taxon>Eukaryota</taxon>
        <taxon>Metazoa</taxon>
        <taxon>Spiralia</taxon>
        <taxon>Lophotrochozoa</taxon>
        <taxon>Platyhelminthes</taxon>
        <taxon>Monogenea</taxon>
        <taxon>Polyopisthocotylea</taxon>
        <taxon>Polystomatidea</taxon>
        <taxon>Polystomatidae</taxon>
        <taxon>Protopolystoma</taxon>
    </lineage>
</organism>
<protein>
    <submittedName>
        <fullName evidence="1">Uncharacterized protein</fullName>
    </submittedName>
</protein>
<dbReference type="PANTHER" id="PTHR12153">
    <property type="entry name" value="SELENOPROTEIN O"/>
    <property type="match status" value="1"/>
</dbReference>
<dbReference type="PANTHER" id="PTHR12153:SF15">
    <property type="entry name" value="PROTEIN ADENYLYLTRANSFERASE SELO, MITOCHONDRIAL"/>
    <property type="match status" value="1"/>
</dbReference>
<keyword evidence="2" id="KW-1185">Reference proteome</keyword>
<comment type="caution">
    <text evidence="1">The sequence shown here is derived from an EMBL/GenBank/DDBJ whole genome shotgun (WGS) entry which is preliminary data.</text>
</comment>
<dbReference type="EMBL" id="CAAALY010064360">
    <property type="protein sequence ID" value="VEL23853.1"/>
    <property type="molecule type" value="Genomic_DNA"/>
</dbReference>
<dbReference type="OrthoDB" id="10254721at2759"/>
<sequence>MAAQLTYPKYYIEYAKLLPLFDNTVIRRLPIDDGPNFVRQVKNACFSRVMPTPVEKPKLVVASKEAFLLLDFPPELADASVNLPDDLKNKVTMAREDLIMFLCGNSVWPGADPIAHCYCGIQFGNFAGQLGDGAAM</sequence>
<evidence type="ECO:0000313" key="1">
    <source>
        <dbReference type="EMBL" id="VEL23853.1"/>
    </source>
</evidence>
<reference evidence="1" key="1">
    <citation type="submission" date="2018-11" db="EMBL/GenBank/DDBJ databases">
        <authorList>
            <consortium name="Pathogen Informatics"/>
        </authorList>
    </citation>
    <scope>NUCLEOTIDE SEQUENCE</scope>
</reference>
<name>A0A3S5CNP4_9PLAT</name>
<gene>
    <name evidence="1" type="ORF">PXEA_LOCUS17293</name>
</gene>
<evidence type="ECO:0000313" key="2">
    <source>
        <dbReference type="Proteomes" id="UP000784294"/>
    </source>
</evidence>
<dbReference type="Proteomes" id="UP000784294">
    <property type="component" value="Unassembled WGS sequence"/>
</dbReference>
<accession>A0A3S5CNP4</accession>